<evidence type="ECO:0000313" key="8">
    <source>
        <dbReference type="EMBL" id="PWJ60455.1"/>
    </source>
</evidence>
<name>A0A316ARY4_9BACT</name>
<evidence type="ECO:0000256" key="3">
    <source>
        <dbReference type="ARBA" id="ARBA00022729"/>
    </source>
</evidence>
<feature type="domain" description="SusD-like N-terminal" evidence="7">
    <location>
        <begin position="65"/>
        <end position="220"/>
    </location>
</feature>
<organism evidence="8 9">
    <name type="scientific">Dyadobacter jejuensis</name>
    <dbReference type="NCBI Taxonomy" id="1082580"/>
    <lineage>
        <taxon>Bacteria</taxon>
        <taxon>Pseudomonadati</taxon>
        <taxon>Bacteroidota</taxon>
        <taxon>Cytophagia</taxon>
        <taxon>Cytophagales</taxon>
        <taxon>Spirosomataceae</taxon>
        <taxon>Dyadobacter</taxon>
    </lineage>
</organism>
<protein>
    <submittedName>
        <fullName evidence="8">SusD-like starch-binding protein associating with outer membrane</fullName>
    </submittedName>
</protein>
<evidence type="ECO:0000256" key="2">
    <source>
        <dbReference type="ARBA" id="ARBA00006275"/>
    </source>
</evidence>
<dbReference type="CDD" id="cd08977">
    <property type="entry name" value="SusD"/>
    <property type="match status" value="1"/>
</dbReference>
<dbReference type="Proteomes" id="UP000245880">
    <property type="component" value="Unassembled WGS sequence"/>
</dbReference>
<dbReference type="InterPro" id="IPR011990">
    <property type="entry name" value="TPR-like_helical_dom_sf"/>
</dbReference>
<keyword evidence="9" id="KW-1185">Reference proteome</keyword>
<reference evidence="8 9" key="1">
    <citation type="submission" date="2018-03" db="EMBL/GenBank/DDBJ databases">
        <title>Genomic Encyclopedia of Archaeal and Bacterial Type Strains, Phase II (KMG-II): from individual species to whole genera.</title>
        <authorList>
            <person name="Goeker M."/>
        </authorList>
    </citation>
    <scope>NUCLEOTIDE SEQUENCE [LARGE SCALE GENOMIC DNA]</scope>
    <source>
        <strain evidence="8 9">DSM 100346</strain>
    </source>
</reference>
<dbReference type="Pfam" id="PF14322">
    <property type="entry name" value="SusD-like_3"/>
    <property type="match status" value="1"/>
</dbReference>
<keyword evidence="5" id="KW-0998">Cell outer membrane</keyword>
<dbReference type="AlphaFoldDB" id="A0A316ARY4"/>
<dbReference type="EMBL" id="QGDT01000001">
    <property type="protein sequence ID" value="PWJ60455.1"/>
    <property type="molecule type" value="Genomic_DNA"/>
</dbReference>
<evidence type="ECO:0000256" key="5">
    <source>
        <dbReference type="ARBA" id="ARBA00023237"/>
    </source>
</evidence>
<dbReference type="Gene3D" id="1.25.40.390">
    <property type="match status" value="1"/>
</dbReference>
<dbReference type="PROSITE" id="PS51257">
    <property type="entry name" value="PROKAR_LIPOPROTEIN"/>
    <property type="match status" value="1"/>
</dbReference>
<feature type="domain" description="RagB/SusD" evidence="6">
    <location>
        <begin position="338"/>
        <end position="484"/>
    </location>
</feature>
<gene>
    <name evidence="8" type="ORF">CLV98_101639</name>
</gene>
<evidence type="ECO:0000259" key="6">
    <source>
        <dbReference type="Pfam" id="PF07980"/>
    </source>
</evidence>
<evidence type="ECO:0000313" key="9">
    <source>
        <dbReference type="Proteomes" id="UP000245880"/>
    </source>
</evidence>
<dbReference type="InterPro" id="IPR033985">
    <property type="entry name" value="SusD-like_N"/>
</dbReference>
<evidence type="ECO:0000259" key="7">
    <source>
        <dbReference type="Pfam" id="PF14322"/>
    </source>
</evidence>
<keyword evidence="3" id="KW-0732">Signal</keyword>
<dbReference type="RefSeq" id="WP_109672680.1">
    <property type="nucleotide sequence ID" value="NZ_QGDT01000001.1"/>
</dbReference>
<proteinExistence type="inferred from homology"/>
<dbReference type="Pfam" id="PF07980">
    <property type="entry name" value="SusD_RagB"/>
    <property type="match status" value="1"/>
</dbReference>
<dbReference type="InterPro" id="IPR012944">
    <property type="entry name" value="SusD_RagB_dom"/>
</dbReference>
<comment type="subcellular location">
    <subcellularLocation>
        <location evidence="1">Cell outer membrane</location>
    </subcellularLocation>
</comment>
<comment type="caution">
    <text evidence="8">The sequence shown here is derived from an EMBL/GenBank/DDBJ whole genome shotgun (WGS) entry which is preliminary data.</text>
</comment>
<dbReference type="SUPFAM" id="SSF48452">
    <property type="entry name" value="TPR-like"/>
    <property type="match status" value="1"/>
</dbReference>
<accession>A0A316ARY4</accession>
<dbReference type="GO" id="GO:0009279">
    <property type="term" value="C:cell outer membrane"/>
    <property type="evidence" value="ECO:0007669"/>
    <property type="project" value="UniProtKB-SubCell"/>
</dbReference>
<comment type="similarity">
    <text evidence="2">Belongs to the SusD family.</text>
</comment>
<evidence type="ECO:0000256" key="1">
    <source>
        <dbReference type="ARBA" id="ARBA00004442"/>
    </source>
</evidence>
<dbReference type="OrthoDB" id="621570at2"/>
<evidence type="ECO:0000256" key="4">
    <source>
        <dbReference type="ARBA" id="ARBA00023136"/>
    </source>
</evidence>
<sequence>MKRLLSILLIWTALLLSSCELGLEPYNGKEAQTLFNTVEGVQDATTGNYSLLKTLEYATFYHFLTEYASDNVTLSGSTGNTFFFAYNYRHIVDMTQTSGFWRCAYELIYGANKVIENVSPETSPALDQLLGENLFLRAMAHFDLVNTFGRPYTQNDGAGLGVMIRKDTDVKTLPPRSTVKEVYDFIIADLLQAASLMSVSKSNSYASKEVAYALLSRVYLFKGENAKAVEYANKVIDSGRYNLADTETFKKYYSQSNESSETIFAIKHTPVDDLGKGSIGSMYDGTGGLGWGEMYVSQSYRDLIGQHPSDVRSTFFAPFYIKDASGKLVLANRNGIPKYFIYKYSGQDGIQTLSSPIYLRLADIYLIRAEALAKLDRDVEALADVNRIRTRAGLSESAHYSPANMQGKATALEAVLEERHLELAFECQRKFDLFRNNLPLVRNYPGYHLLSGQNSQVIEPTDPRVVYFIPQQELILNPNLEQNP</sequence>
<keyword evidence="4" id="KW-0472">Membrane</keyword>